<organism evidence="3 4">
    <name type="scientific">Stegodyphus mimosarum</name>
    <name type="common">African social velvet spider</name>
    <dbReference type="NCBI Taxonomy" id="407821"/>
    <lineage>
        <taxon>Eukaryota</taxon>
        <taxon>Metazoa</taxon>
        <taxon>Ecdysozoa</taxon>
        <taxon>Arthropoda</taxon>
        <taxon>Chelicerata</taxon>
        <taxon>Arachnida</taxon>
        <taxon>Araneae</taxon>
        <taxon>Araneomorphae</taxon>
        <taxon>Entelegynae</taxon>
        <taxon>Eresoidea</taxon>
        <taxon>Eresidae</taxon>
        <taxon>Stegodyphus</taxon>
    </lineage>
</organism>
<evidence type="ECO:0000256" key="2">
    <source>
        <dbReference type="ARBA" id="ARBA00012176"/>
    </source>
</evidence>
<protein>
    <recommendedName>
        <fullName evidence="2">N-acetylglucosaminylphosphatidylinositol deacetylase</fullName>
        <ecNumber evidence="2">3.5.1.89</ecNumber>
    </recommendedName>
</protein>
<sequence>MFFLFLSCLVVLCISYIFVAYFKVYDYIKKKSIVVFVTAHPDDECMFFAPTILNLLRQDCDVYLLCL</sequence>
<reference evidence="3 4" key="1">
    <citation type="submission" date="2013-11" db="EMBL/GenBank/DDBJ databases">
        <title>Genome sequencing of Stegodyphus mimosarum.</title>
        <authorList>
            <person name="Bechsgaard J."/>
        </authorList>
    </citation>
    <scope>NUCLEOTIDE SEQUENCE [LARGE SCALE GENOMIC DNA]</scope>
</reference>
<keyword evidence="4" id="KW-1185">Reference proteome</keyword>
<name>A0A087UE95_STEMI</name>
<dbReference type="AlphaFoldDB" id="A0A087UE95"/>
<dbReference type="Proteomes" id="UP000054359">
    <property type="component" value="Unassembled WGS sequence"/>
</dbReference>
<dbReference type="GO" id="GO:0005783">
    <property type="term" value="C:endoplasmic reticulum"/>
    <property type="evidence" value="ECO:0007669"/>
    <property type="project" value="TreeGrafter"/>
</dbReference>
<dbReference type="EC" id="3.5.1.89" evidence="2"/>
<dbReference type="EMBL" id="KK119421">
    <property type="protein sequence ID" value="KFM75684.1"/>
    <property type="molecule type" value="Genomic_DNA"/>
</dbReference>
<evidence type="ECO:0000313" key="4">
    <source>
        <dbReference type="Proteomes" id="UP000054359"/>
    </source>
</evidence>
<dbReference type="GO" id="GO:0016020">
    <property type="term" value="C:membrane"/>
    <property type="evidence" value="ECO:0007669"/>
    <property type="project" value="GOC"/>
</dbReference>
<dbReference type="Pfam" id="PF02585">
    <property type="entry name" value="PIG-L"/>
    <property type="match status" value="1"/>
</dbReference>
<feature type="non-terminal residue" evidence="3">
    <location>
        <position position="67"/>
    </location>
</feature>
<comment type="similarity">
    <text evidence="1">Belongs to the PIGL family.</text>
</comment>
<dbReference type="InterPro" id="IPR003737">
    <property type="entry name" value="GlcNAc_PI_deacetylase-related"/>
</dbReference>
<dbReference type="Gene3D" id="3.40.50.10320">
    <property type="entry name" value="LmbE-like"/>
    <property type="match status" value="1"/>
</dbReference>
<dbReference type="GO" id="GO:0006506">
    <property type="term" value="P:GPI anchor biosynthetic process"/>
    <property type="evidence" value="ECO:0007669"/>
    <property type="project" value="UniProtKB-UniPathway"/>
</dbReference>
<dbReference type="OrthoDB" id="440160at2759"/>
<dbReference type="InterPro" id="IPR024078">
    <property type="entry name" value="LmbE-like_dom_sf"/>
</dbReference>
<dbReference type="UniPathway" id="UPA00196"/>
<evidence type="ECO:0000313" key="3">
    <source>
        <dbReference type="EMBL" id="KFM75684.1"/>
    </source>
</evidence>
<dbReference type="GO" id="GO:0000225">
    <property type="term" value="F:N-acetylglucosaminylphosphatidylinositol deacetylase activity"/>
    <property type="evidence" value="ECO:0007669"/>
    <property type="project" value="UniProtKB-EC"/>
</dbReference>
<dbReference type="SUPFAM" id="SSF102588">
    <property type="entry name" value="LmbE-like"/>
    <property type="match status" value="1"/>
</dbReference>
<proteinExistence type="inferred from homology"/>
<dbReference type="PANTHER" id="PTHR12993">
    <property type="entry name" value="N-ACETYLGLUCOSAMINYL-PHOSPHATIDYLINOSITOL DE-N-ACETYLASE-RELATED"/>
    <property type="match status" value="1"/>
</dbReference>
<dbReference type="PANTHER" id="PTHR12993:SF11">
    <property type="entry name" value="N-ACETYLGLUCOSAMINYL-PHOSPHATIDYLINOSITOL DE-N-ACETYLASE"/>
    <property type="match status" value="1"/>
</dbReference>
<gene>
    <name evidence="3" type="ORF">X975_23222</name>
</gene>
<evidence type="ECO:0000256" key="1">
    <source>
        <dbReference type="ARBA" id="ARBA00006066"/>
    </source>
</evidence>
<dbReference type="STRING" id="407821.A0A087UE95"/>
<accession>A0A087UE95</accession>